<dbReference type="InterPro" id="IPR013783">
    <property type="entry name" value="Ig-like_fold"/>
</dbReference>
<protein>
    <submittedName>
        <fullName evidence="10 11">Carcinoembryonic antigen-related cell adhesion molecule 1-like isoform X1</fullName>
    </submittedName>
</protein>
<dbReference type="Proteomes" id="UP001652741">
    <property type="component" value="Chromosome ssa02"/>
</dbReference>
<dbReference type="CDD" id="cd00096">
    <property type="entry name" value="Ig"/>
    <property type="match status" value="1"/>
</dbReference>
<dbReference type="PROSITE" id="PS50835">
    <property type="entry name" value="IG_LIKE"/>
    <property type="match status" value="2"/>
</dbReference>
<dbReference type="InterPro" id="IPR003598">
    <property type="entry name" value="Ig_sub2"/>
</dbReference>
<keyword evidence="9" id="KW-1185">Reference proteome</keyword>
<evidence type="ECO:0000256" key="5">
    <source>
        <dbReference type="SAM" id="MobiDB-lite"/>
    </source>
</evidence>
<dbReference type="InterPro" id="IPR036179">
    <property type="entry name" value="Ig-like_dom_sf"/>
</dbReference>
<dbReference type="RefSeq" id="XP_045556549.1">
    <property type="nucleotide sequence ID" value="XM_045700593.1"/>
</dbReference>
<feature type="region of interest" description="Disordered" evidence="5">
    <location>
        <begin position="341"/>
        <end position="414"/>
    </location>
</feature>
<keyword evidence="3" id="KW-0325">Glycoprotein</keyword>
<dbReference type="GeneID" id="106578911"/>
<accession>A0ABM3DCL6</accession>
<keyword evidence="6" id="KW-0472">Membrane</keyword>
<dbReference type="InterPro" id="IPR052598">
    <property type="entry name" value="IgSF_CEA-related"/>
</dbReference>
<reference evidence="10 11" key="1">
    <citation type="submission" date="2025-05" db="UniProtKB">
        <authorList>
            <consortium name="RefSeq"/>
        </authorList>
    </citation>
    <scope>IDENTIFICATION</scope>
</reference>
<dbReference type="Pfam" id="PF13927">
    <property type="entry name" value="Ig_3"/>
    <property type="match status" value="1"/>
</dbReference>
<evidence type="ECO:0000256" key="3">
    <source>
        <dbReference type="ARBA" id="ARBA00023180"/>
    </source>
</evidence>
<dbReference type="InterPro" id="IPR003599">
    <property type="entry name" value="Ig_sub"/>
</dbReference>
<dbReference type="Pfam" id="PF13895">
    <property type="entry name" value="Ig_2"/>
    <property type="match status" value="1"/>
</dbReference>
<feature type="compositionally biased region" description="Polar residues" evidence="5">
    <location>
        <begin position="404"/>
        <end position="414"/>
    </location>
</feature>
<feature type="signal peptide" evidence="7">
    <location>
        <begin position="1"/>
        <end position="20"/>
    </location>
</feature>
<dbReference type="SMART" id="SM00409">
    <property type="entry name" value="IG"/>
    <property type="match status" value="3"/>
</dbReference>
<evidence type="ECO:0000256" key="1">
    <source>
        <dbReference type="ARBA" id="ARBA00022729"/>
    </source>
</evidence>
<evidence type="ECO:0000256" key="7">
    <source>
        <dbReference type="SAM" id="SignalP"/>
    </source>
</evidence>
<dbReference type="PANTHER" id="PTHR44337">
    <property type="entry name" value="CARCINOEMBRYONIC ANTIGEN-RELATED CELL ADHESION MOLECULE 8"/>
    <property type="match status" value="1"/>
</dbReference>
<feature type="transmembrane region" description="Helical" evidence="6">
    <location>
        <begin position="308"/>
        <end position="335"/>
    </location>
</feature>
<keyword evidence="1 7" id="KW-0732">Signal</keyword>
<dbReference type="RefSeq" id="XP_045556545.1">
    <property type="nucleotide sequence ID" value="XM_045700589.1"/>
</dbReference>
<evidence type="ECO:0000313" key="9">
    <source>
        <dbReference type="Proteomes" id="UP001652741"/>
    </source>
</evidence>
<evidence type="ECO:0000313" key="10">
    <source>
        <dbReference type="RefSeq" id="XP_045556545.1"/>
    </source>
</evidence>
<evidence type="ECO:0000313" key="11">
    <source>
        <dbReference type="RefSeq" id="XP_045556549.1"/>
    </source>
</evidence>
<dbReference type="Gene3D" id="2.60.40.10">
    <property type="entry name" value="Immunoglobulins"/>
    <property type="match status" value="3"/>
</dbReference>
<organism evidence="9 12">
    <name type="scientific">Salmo salar</name>
    <name type="common">Atlantic salmon</name>
    <dbReference type="NCBI Taxonomy" id="8030"/>
    <lineage>
        <taxon>Eukaryota</taxon>
        <taxon>Metazoa</taxon>
        <taxon>Chordata</taxon>
        <taxon>Craniata</taxon>
        <taxon>Vertebrata</taxon>
        <taxon>Euteleostomi</taxon>
        <taxon>Actinopterygii</taxon>
        <taxon>Neopterygii</taxon>
        <taxon>Teleostei</taxon>
        <taxon>Protacanthopterygii</taxon>
        <taxon>Salmoniformes</taxon>
        <taxon>Salmonidae</taxon>
        <taxon>Salmoninae</taxon>
        <taxon>Salmo</taxon>
    </lineage>
</organism>
<dbReference type="InterPro" id="IPR007110">
    <property type="entry name" value="Ig-like_dom"/>
</dbReference>
<dbReference type="SUPFAM" id="SSF48726">
    <property type="entry name" value="Immunoglobulin"/>
    <property type="match status" value="3"/>
</dbReference>
<dbReference type="PANTHER" id="PTHR44337:SF16">
    <property type="entry name" value="CARCINOEMBRYONIC ANTIGEN-RELATED CELL ADHESION MOLECULE 20-LIKE-RELATED"/>
    <property type="match status" value="1"/>
</dbReference>
<feature type="domain" description="Ig-like" evidence="8">
    <location>
        <begin position="216"/>
        <end position="296"/>
    </location>
</feature>
<evidence type="ECO:0000256" key="4">
    <source>
        <dbReference type="ARBA" id="ARBA00023319"/>
    </source>
</evidence>
<keyword evidence="2" id="KW-1015">Disulfide bond</keyword>
<keyword evidence="6" id="KW-0812">Transmembrane</keyword>
<dbReference type="SMART" id="SM00408">
    <property type="entry name" value="IGc2"/>
    <property type="match status" value="2"/>
</dbReference>
<name>A0ABM3DCL6_SALSA</name>
<sequence length="414" mass="44705">MVASVVVFLTMAILSVYCAGLEVLPPGPVNGTLGGNVFFKTTINPTTLSAIVWTFGDPPVIIVDFLSSEGPVTGEGYVGRISLDNSTGSLELLKLTIADNGEYRVILRVSDLMYLSNTSLNVYETVSGASITITPNPPIIEGGSVTLTCDAAGFNITREWMKDGHPVSSGDNIILSEDKRVLSIKKRTDSGEYLCRVSNHVSSENASDTVNVIYGPDGMEIRVPNEIEVGQKFTLTCSADSNPPASYTWMHNETEIPGHSPEFTKEKDEYSDSGEYSCTATNDVTGNKTSVVHKLSVKAEGSLTPDGLSVVVITGIVIIVLLVVEVAVSVAVYFIKKNGSNVEPMHRGGSQQHVYENPSPVYENPSPVYENPSPENTSPVYENPSPVRDNTQQNQSPPLPLTDFKSTYDTRIMQ</sequence>
<gene>
    <name evidence="10 11 12" type="primary">LOC106578911</name>
</gene>
<keyword evidence="4" id="KW-0393">Immunoglobulin domain</keyword>
<proteinExistence type="predicted"/>
<evidence type="ECO:0000256" key="6">
    <source>
        <dbReference type="SAM" id="Phobius"/>
    </source>
</evidence>
<evidence type="ECO:0000256" key="2">
    <source>
        <dbReference type="ARBA" id="ARBA00023157"/>
    </source>
</evidence>
<feature type="chain" id="PRO_5045024285" evidence="7">
    <location>
        <begin position="21"/>
        <end position="414"/>
    </location>
</feature>
<keyword evidence="6" id="KW-1133">Transmembrane helix</keyword>
<evidence type="ECO:0000259" key="8">
    <source>
        <dbReference type="PROSITE" id="PS50835"/>
    </source>
</evidence>
<dbReference type="RefSeq" id="XP_045556553.1">
    <property type="nucleotide sequence ID" value="XM_045700597.1"/>
</dbReference>
<feature type="domain" description="Ig-like" evidence="8">
    <location>
        <begin position="129"/>
        <end position="211"/>
    </location>
</feature>
<evidence type="ECO:0000313" key="12">
    <source>
        <dbReference type="RefSeq" id="XP_045556553.1"/>
    </source>
</evidence>